<gene>
    <name evidence="2" type="ORF">NOO_LOCUS1320</name>
</gene>
<dbReference type="EMBL" id="UYRW01000162">
    <property type="protein sequence ID" value="VDK63925.1"/>
    <property type="molecule type" value="Genomic_DNA"/>
</dbReference>
<protein>
    <submittedName>
        <fullName evidence="4">Secreted protein</fullName>
    </submittedName>
</protein>
<dbReference type="Proteomes" id="UP000271087">
    <property type="component" value="Unassembled WGS sequence"/>
</dbReference>
<reference evidence="2 3" key="2">
    <citation type="submission" date="2018-08" db="EMBL/GenBank/DDBJ databases">
        <authorList>
            <person name="Laetsch R D."/>
            <person name="Stevens L."/>
            <person name="Kumar S."/>
            <person name="Blaxter L. M."/>
        </authorList>
    </citation>
    <scope>NUCLEOTIDE SEQUENCE [LARGE SCALE GENOMIC DNA]</scope>
</reference>
<keyword evidence="3" id="KW-1185">Reference proteome</keyword>
<dbReference type="WBParaSite" id="nOo.2.0.1.t01320-RA">
    <property type="protein sequence ID" value="nOo.2.0.1.t01320-RA"/>
    <property type="gene ID" value="nOo.2.0.1.g01320"/>
</dbReference>
<name>A0A182E049_ONCOC</name>
<evidence type="ECO:0000313" key="2">
    <source>
        <dbReference type="EMBL" id="VDK63925.1"/>
    </source>
</evidence>
<evidence type="ECO:0000313" key="4">
    <source>
        <dbReference type="WBParaSite" id="nOo.2.0.1.t01320-RA"/>
    </source>
</evidence>
<accession>A0A182E049</accession>
<reference evidence="4" key="1">
    <citation type="submission" date="2016-06" db="UniProtKB">
        <authorList>
            <consortium name="WormBaseParasite"/>
        </authorList>
    </citation>
    <scope>IDENTIFICATION</scope>
</reference>
<evidence type="ECO:0000256" key="1">
    <source>
        <dbReference type="SAM" id="MobiDB-lite"/>
    </source>
</evidence>
<feature type="region of interest" description="Disordered" evidence="1">
    <location>
        <begin position="1"/>
        <end position="22"/>
    </location>
</feature>
<dbReference type="AlphaFoldDB" id="A0A182E049"/>
<proteinExistence type="predicted"/>
<sequence length="70" mass="7957">MMGWIGAGHHLGDKTRTPSSSVLSRRPWRRRAAIITFFLLWYLANLIGDCAPNGPKHPIDRPGWLSFRLS</sequence>
<organism evidence="4">
    <name type="scientific">Onchocerca ochengi</name>
    <name type="common">Filarial nematode worm</name>
    <dbReference type="NCBI Taxonomy" id="42157"/>
    <lineage>
        <taxon>Eukaryota</taxon>
        <taxon>Metazoa</taxon>
        <taxon>Ecdysozoa</taxon>
        <taxon>Nematoda</taxon>
        <taxon>Chromadorea</taxon>
        <taxon>Rhabditida</taxon>
        <taxon>Spirurina</taxon>
        <taxon>Spiruromorpha</taxon>
        <taxon>Filarioidea</taxon>
        <taxon>Onchocercidae</taxon>
        <taxon>Onchocerca</taxon>
    </lineage>
</organism>
<evidence type="ECO:0000313" key="3">
    <source>
        <dbReference type="Proteomes" id="UP000271087"/>
    </source>
</evidence>